<gene>
    <name evidence="3" type="ORF">CAEBREN_31327</name>
</gene>
<name>G0PD61_CAEBE</name>
<dbReference type="AlphaFoldDB" id="G0PD61"/>
<keyword evidence="4" id="KW-1185">Reference proteome</keyword>
<evidence type="ECO:0000256" key="2">
    <source>
        <dbReference type="SAM" id="Phobius"/>
    </source>
</evidence>
<organism evidence="4">
    <name type="scientific">Caenorhabditis brenneri</name>
    <name type="common">Nematode worm</name>
    <dbReference type="NCBI Taxonomy" id="135651"/>
    <lineage>
        <taxon>Eukaryota</taxon>
        <taxon>Metazoa</taxon>
        <taxon>Ecdysozoa</taxon>
        <taxon>Nematoda</taxon>
        <taxon>Chromadorea</taxon>
        <taxon>Rhabditida</taxon>
        <taxon>Rhabditina</taxon>
        <taxon>Rhabditomorpha</taxon>
        <taxon>Rhabditoidea</taxon>
        <taxon>Rhabditidae</taxon>
        <taxon>Peloderinae</taxon>
        <taxon>Caenorhabditis</taxon>
    </lineage>
</organism>
<accession>G0PD61</accession>
<dbReference type="HOGENOM" id="CLU_2544609_0_0_1"/>
<feature type="region of interest" description="Disordered" evidence="1">
    <location>
        <begin position="1"/>
        <end position="26"/>
    </location>
</feature>
<protein>
    <submittedName>
        <fullName evidence="3">Uncharacterized protein</fullName>
    </submittedName>
</protein>
<evidence type="ECO:0000256" key="1">
    <source>
        <dbReference type="SAM" id="MobiDB-lite"/>
    </source>
</evidence>
<sequence>MSEGKSTGQKRARSVTPKTEDQDSAPLEILQTTTRLLSCEEAVVSLFPMFFLFFSPARLAFTTVGPRPLLMSRCHSYPMRSSF</sequence>
<feature type="transmembrane region" description="Helical" evidence="2">
    <location>
        <begin position="42"/>
        <end position="61"/>
    </location>
</feature>
<keyword evidence="2" id="KW-1133">Transmembrane helix</keyword>
<dbReference type="Proteomes" id="UP000008068">
    <property type="component" value="Unassembled WGS sequence"/>
</dbReference>
<dbReference type="EMBL" id="GL380264">
    <property type="protein sequence ID" value="EGT51513.1"/>
    <property type="molecule type" value="Genomic_DNA"/>
</dbReference>
<dbReference type="InParanoid" id="G0PD61"/>
<proteinExistence type="predicted"/>
<evidence type="ECO:0000313" key="4">
    <source>
        <dbReference type="Proteomes" id="UP000008068"/>
    </source>
</evidence>
<evidence type="ECO:0000313" key="3">
    <source>
        <dbReference type="EMBL" id="EGT51513.1"/>
    </source>
</evidence>
<keyword evidence="2" id="KW-0812">Transmembrane</keyword>
<reference evidence="4" key="1">
    <citation type="submission" date="2011-07" db="EMBL/GenBank/DDBJ databases">
        <authorList>
            <consortium name="Caenorhabditis brenneri Sequencing and Analysis Consortium"/>
            <person name="Wilson R.K."/>
        </authorList>
    </citation>
    <scope>NUCLEOTIDE SEQUENCE [LARGE SCALE GENOMIC DNA]</scope>
    <source>
        <strain evidence="4">PB2801</strain>
    </source>
</reference>
<keyword evidence="2" id="KW-0472">Membrane</keyword>